<reference evidence="13" key="1">
    <citation type="submission" date="2015-03" db="EMBL/GenBank/DDBJ databases">
        <title>Draft genome sequence of a novel methanotroph (Sn10-6) isolated from flooded ricefield rhizosphere in India.</title>
        <authorList>
            <person name="Pandit P.S."/>
            <person name="Pore S.D."/>
            <person name="Arora P."/>
            <person name="Kapse N.G."/>
            <person name="Dhakephalkar P.K."/>
            <person name="Rahalkar M.C."/>
        </authorList>
    </citation>
    <scope>NUCLEOTIDE SEQUENCE [LARGE SCALE GENOMIC DNA]</scope>
    <source>
        <strain evidence="13">Sn10-6</strain>
    </source>
</reference>
<dbReference type="AlphaFoldDB" id="A0A0F3IM92"/>
<keyword evidence="9 10" id="KW-0472">Membrane</keyword>
<evidence type="ECO:0000256" key="11">
    <source>
        <dbReference type="SAM" id="SignalP"/>
    </source>
</evidence>
<keyword evidence="11" id="KW-0732">Signal</keyword>
<reference evidence="12 13" key="2">
    <citation type="journal article" date="2016" name="Microb. Ecol.">
        <title>Genome Characteristics of a Novel Type I Methanotroph (Sn10-6) Isolated from a Flooded Indian Rice Field.</title>
        <authorList>
            <person name="Rahalkar M.C."/>
            <person name="Pandit P.S."/>
            <person name="Dhakephalkar P.K."/>
            <person name="Pore S."/>
            <person name="Arora P."/>
            <person name="Kapse N."/>
        </authorList>
    </citation>
    <scope>NUCLEOTIDE SEQUENCE [LARGE SCALE GENOMIC DNA]</scope>
    <source>
        <strain evidence="12 13">Sn10-6</strain>
    </source>
</reference>
<comment type="function">
    <text evidence="1 10">Controls the rotational direction of flagella during chemotaxis.</text>
</comment>
<evidence type="ECO:0000256" key="9">
    <source>
        <dbReference type="ARBA" id="ARBA00023136"/>
    </source>
</evidence>
<gene>
    <name evidence="12" type="ORF">VZ94_01950</name>
</gene>
<dbReference type="InterPro" id="IPR005503">
    <property type="entry name" value="FliL"/>
</dbReference>
<dbReference type="PANTHER" id="PTHR35091:SF2">
    <property type="entry name" value="FLAGELLAR PROTEIN FLIL"/>
    <property type="match status" value="1"/>
</dbReference>
<keyword evidence="8" id="KW-1133">Transmembrane helix</keyword>
<proteinExistence type="inferred from homology"/>
<evidence type="ECO:0000256" key="4">
    <source>
        <dbReference type="ARBA" id="ARBA00022475"/>
    </source>
</evidence>
<dbReference type="RefSeq" id="WP_045777942.1">
    <property type="nucleotide sequence ID" value="NZ_LAJX01000015.1"/>
</dbReference>
<organism evidence="12 13">
    <name type="scientific">Methylocucumis oryzae</name>
    <dbReference type="NCBI Taxonomy" id="1632867"/>
    <lineage>
        <taxon>Bacteria</taxon>
        <taxon>Pseudomonadati</taxon>
        <taxon>Pseudomonadota</taxon>
        <taxon>Gammaproteobacteria</taxon>
        <taxon>Methylococcales</taxon>
        <taxon>Methylococcaceae</taxon>
        <taxon>Methylocucumis</taxon>
    </lineage>
</organism>
<dbReference type="GO" id="GO:0071978">
    <property type="term" value="P:bacterial-type flagellum-dependent swarming motility"/>
    <property type="evidence" value="ECO:0007669"/>
    <property type="project" value="TreeGrafter"/>
</dbReference>
<comment type="caution">
    <text evidence="12">The sequence shown here is derived from an EMBL/GenBank/DDBJ whole genome shotgun (WGS) entry which is preliminary data.</text>
</comment>
<evidence type="ECO:0000256" key="2">
    <source>
        <dbReference type="ARBA" id="ARBA00004162"/>
    </source>
</evidence>
<protein>
    <recommendedName>
        <fullName evidence="10">Flagellar protein FliL</fullName>
    </recommendedName>
</protein>
<dbReference type="OrthoDB" id="7063251at2"/>
<keyword evidence="13" id="KW-1185">Reference proteome</keyword>
<evidence type="ECO:0000256" key="5">
    <source>
        <dbReference type="ARBA" id="ARBA00022500"/>
    </source>
</evidence>
<sequence length="127" mass="14064">MRLLLFILWLISTNLAYANEGGGEGGAQYIEVGPKLIVNLANPKQLMAVSPQLMVEGEATEAVKKNMSAIKNALIMNYSGRTAESLATAEQREALRKETFEIVKEILEKYGSSEGFNDVFFSDFRIN</sequence>
<dbReference type="Proteomes" id="UP000033684">
    <property type="component" value="Unassembled WGS sequence"/>
</dbReference>
<dbReference type="Pfam" id="PF03748">
    <property type="entry name" value="FliL"/>
    <property type="match status" value="1"/>
</dbReference>
<keyword evidence="4" id="KW-1003">Cell membrane</keyword>
<name>A0A0F3IM92_9GAMM</name>
<comment type="subcellular location">
    <subcellularLocation>
        <location evidence="10">Cell inner membrane</location>
    </subcellularLocation>
    <subcellularLocation>
        <location evidence="2">Cell membrane</location>
        <topology evidence="2">Single-pass membrane protein</topology>
    </subcellularLocation>
</comment>
<accession>A0A0F3IM92</accession>
<evidence type="ECO:0000313" key="12">
    <source>
        <dbReference type="EMBL" id="KJV07841.1"/>
    </source>
</evidence>
<feature type="signal peptide" evidence="11">
    <location>
        <begin position="1"/>
        <end position="18"/>
    </location>
</feature>
<evidence type="ECO:0000256" key="1">
    <source>
        <dbReference type="ARBA" id="ARBA00002254"/>
    </source>
</evidence>
<evidence type="ECO:0000256" key="8">
    <source>
        <dbReference type="ARBA" id="ARBA00022989"/>
    </source>
</evidence>
<evidence type="ECO:0000256" key="3">
    <source>
        <dbReference type="ARBA" id="ARBA00008281"/>
    </source>
</evidence>
<keyword evidence="7 10" id="KW-0283">Flagellar rotation</keyword>
<keyword evidence="6" id="KW-0812">Transmembrane</keyword>
<evidence type="ECO:0000256" key="6">
    <source>
        <dbReference type="ARBA" id="ARBA00022692"/>
    </source>
</evidence>
<keyword evidence="5 10" id="KW-0145">Chemotaxis</keyword>
<comment type="similarity">
    <text evidence="3 10">Belongs to the FliL family.</text>
</comment>
<keyword evidence="10" id="KW-0997">Cell inner membrane</keyword>
<dbReference type="GO" id="GO:0006935">
    <property type="term" value="P:chemotaxis"/>
    <property type="evidence" value="ECO:0007669"/>
    <property type="project" value="UniProtKB-KW"/>
</dbReference>
<feature type="chain" id="PRO_5002462621" description="Flagellar protein FliL" evidence="11">
    <location>
        <begin position="19"/>
        <end position="127"/>
    </location>
</feature>
<dbReference type="EMBL" id="LAJX01000015">
    <property type="protein sequence ID" value="KJV07841.1"/>
    <property type="molecule type" value="Genomic_DNA"/>
</dbReference>
<evidence type="ECO:0000256" key="10">
    <source>
        <dbReference type="RuleBase" id="RU364125"/>
    </source>
</evidence>
<dbReference type="GO" id="GO:0005886">
    <property type="term" value="C:plasma membrane"/>
    <property type="evidence" value="ECO:0007669"/>
    <property type="project" value="UniProtKB-SubCell"/>
</dbReference>
<dbReference type="GO" id="GO:0009425">
    <property type="term" value="C:bacterial-type flagellum basal body"/>
    <property type="evidence" value="ECO:0007669"/>
    <property type="project" value="InterPro"/>
</dbReference>
<dbReference type="PANTHER" id="PTHR35091">
    <property type="entry name" value="FLAGELLAR PROTEIN FLIL"/>
    <property type="match status" value="1"/>
</dbReference>
<evidence type="ECO:0000313" key="13">
    <source>
        <dbReference type="Proteomes" id="UP000033684"/>
    </source>
</evidence>
<evidence type="ECO:0000256" key="7">
    <source>
        <dbReference type="ARBA" id="ARBA00022779"/>
    </source>
</evidence>